<dbReference type="PANTHER" id="PTHR30524:SF0">
    <property type="entry name" value="ALTRONATE OXIDOREDUCTASE-RELATED"/>
    <property type="match status" value="1"/>
</dbReference>
<dbReference type="AlphaFoldDB" id="A0A1H8WXB4"/>
<dbReference type="OrthoDB" id="271711at2"/>
<dbReference type="GO" id="GO:0019592">
    <property type="term" value="P:mannitol catabolic process"/>
    <property type="evidence" value="ECO:0007669"/>
    <property type="project" value="TreeGrafter"/>
</dbReference>
<keyword evidence="2" id="KW-0520">NAD</keyword>
<dbReference type="GO" id="GO:0005829">
    <property type="term" value="C:cytosol"/>
    <property type="evidence" value="ECO:0007669"/>
    <property type="project" value="TreeGrafter"/>
</dbReference>
<dbReference type="SUPFAM" id="SSF51735">
    <property type="entry name" value="NAD(P)-binding Rossmann-fold domains"/>
    <property type="match status" value="1"/>
</dbReference>
<dbReference type="InterPro" id="IPR036291">
    <property type="entry name" value="NAD(P)-bd_dom_sf"/>
</dbReference>
<dbReference type="Gene3D" id="3.40.50.720">
    <property type="entry name" value="NAD(P)-binding Rossmann-like Domain"/>
    <property type="match status" value="1"/>
</dbReference>
<dbReference type="SUPFAM" id="SSF48179">
    <property type="entry name" value="6-phosphogluconate dehydrogenase C-terminal domain-like"/>
    <property type="match status" value="1"/>
</dbReference>
<dbReference type="Gene3D" id="1.10.1040.10">
    <property type="entry name" value="N-(1-d-carboxylethyl)-l-norvaline Dehydrogenase, domain 2"/>
    <property type="match status" value="1"/>
</dbReference>
<organism evidence="6 7">
    <name type="scientific">Propionispora vibrioides</name>
    <dbReference type="NCBI Taxonomy" id="112903"/>
    <lineage>
        <taxon>Bacteria</taxon>
        <taxon>Bacillati</taxon>
        <taxon>Bacillota</taxon>
        <taxon>Negativicutes</taxon>
        <taxon>Selenomonadales</taxon>
        <taxon>Sporomusaceae</taxon>
        <taxon>Propionispora</taxon>
    </lineage>
</organism>
<reference evidence="6 7" key="1">
    <citation type="submission" date="2016-10" db="EMBL/GenBank/DDBJ databases">
        <authorList>
            <person name="de Groot N.N."/>
        </authorList>
    </citation>
    <scope>NUCLEOTIDE SEQUENCE [LARGE SCALE GENOMIC DNA]</scope>
    <source>
        <strain evidence="6 7">DSM 13305</strain>
    </source>
</reference>
<dbReference type="RefSeq" id="WP_091748823.1">
    <property type="nucleotide sequence ID" value="NZ_FODY01000018.1"/>
</dbReference>
<evidence type="ECO:0000256" key="1">
    <source>
        <dbReference type="ARBA" id="ARBA00023002"/>
    </source>
</evidence>
<dbReference type="STRING" id="112903.SAMN04490178_11884"/>
<sequence>MKSILIVGAGRLGKGFIGETFDNAGWKISFLDKNEEVVENLKQSKAYHVTVHREDRIDQHEVKGFEVFGCSTDYPCMEAVLSADVIALVIYPEDFADAANYLGPCLAKRALLNPTKDLDILCLTNKNYLMPGIETCFLNALGTDAAKAWFKEHVALRDTIIRRGTDAQSNAALQVRTTAVLSLLIQSPLLVGLDDVEWMEPCDNLELLKDIKVFIVNGPHVTAAFAGYLKGYRTINEVRADPECAALVKAVHGEAYEGILREYPITKTDLDRLSVFPVAKGEMEDQIYRVAYDPIRKLGRNDRLTGMAMICLKNDIDPVAIIQSIANGFAYTNPQDPMAVKLQEEIKEQGIRYCIMKYCGLENNHSLVSRIETCYDKIINDLQIQPKQ</sequence>
<dbReference type="InterPro" id="IPR008927">
    <property type="entry name" value="6-PGluconate_DH-like_C_sf"/>
</dbReference>
<keyword evidence="1" id="KW-0560">Oxidoreductase</keyword>
<dbReference type="InterPro" id="IPR013131">
    <property type="entry name" value="Mannitol_DH_N"/>
</dbReference>
<comment type="catalytic activity">
    <reaction evidence="3">
        <text>D-mannitol 1-phosphate + NAD(+) = beta-D-fructose 6-phosphate + NADH + H(+)</text>
        <dbReference type="Rhea" id="RHEA:19661"/>
        <dbReference type="ChEBI" id="CHEBI:15378"/>
        <dbReference type="ChEBI" id="CHEBI:57540"/>
        <dbReference type="ChEBI" id="CHEBI:57634"/>
        <dbReference type="ChEBI" id="CHEBI:57945"/>
        <dbReference type="ChEBI" id="CHEBI:61381"/>
        <dbReference type="EC" id="1.1.1.17"/>
    </reaction>
</comment>
<dbReference type="InterPro" id="IPR013118">
    <property type="entry name" value="Mannitol_DH_C"/>
</dbReference>
<name>A0A1H8WXB4_9FIRM</name>
<gene>
    <name evidence="6" type="ORF">SAMN04490178_11884</name>
</gene>
<proteinExistence type="predicted"/>
<evidence type="ECO:0000313" key="6">
    <source>
        <dbReference type="EMBL" id="SEP32077.1"/>
    </source>
</evidence>
<dbReference type="EMBL" id="FODY01000018">
    <property type="protein sequence ID" value="SEP32077.1"/>
    <property type="molecule type" value="Genomic_DNA"/>
</dbReference>
<evidence type="ECO:0000256" key="3">
    <source>
        <dbReference type="ARBA" id="ARBA00048615"/>
    </source>
</evidence>
<dbReference type="GO" id="GO:0008926">
    <property type="term" value="F:mannitol-1-phosphate 5-dehydrogenase activity"/>
    <property type="evidence" value="ECO:0007669"/>
    <property type="project" value="UniProtKB-EC"/>
</dbReference>
<evidence type="ECO:0000256" key="2">
    <source>
        <dbReference type="ARBA" id="ARBA00023027"/>
    </source>
</evidence>
<dbReference type="Pfam" id="PF08125">
    <property type="entry name" value="Mannitol_dh_C"/>
    <property type="match status" value="1"/>
</dbReference>
<keyword evidence="7" id="KW-1185">Reference proteome</keyword>
<accession>A0A1H8WXB4</accession>
<feature type="domain" description="Mannitol dehydrogenase N-terminal" evidence="4">
    <location>
        <begin position="3"/>
        <end position="164"/>
    </location>
</feature>
<dbReference type="InterPro" id="IPR013328">
    <property type="entry name" value="6PGD_dom2"/>
</dbReference>
<evidence type="ECO:0000313" key="7">
    <source>
        <dbReference type="Proteomes" id="UP000198847"/>
    </source>
</evidence>
<feature type="domain" description="Mannitol dehydrogenase C-terminal" evidence="5">
    <location>
        <begin position="209"/>
        <end position="378"/>
    </location>
</feature>
<evidence type="ECO:0000259" key="4">
    <source>
        <dbReference type="Pfam" id="PF01232"/>
    </source>
</evidence>
<protein>
    <submittedName>
        <fullName evidence="6">Mannitol-1-phosphate 5-dehydrogenase</fullName>
    </submittedName>
</protein>
<evidence type="ECO:0000259" key="5">
    <source>
        <dbReference type="Pfam" id="PF08125"/>
    </source>
</evidence>
<dbReference type="Proteomes" id="UP000198847">
    <property type="component" value="Unassembled WGS sequence"/>
</dbReference>
<dbReference type="Pfam" id="PF01232">
    <property type="entry name" value="Mannitol_dh"/>
    <property type="match status" value="1"/>
</dbReference>
<dbReference type="PANTHER" id="PTHR30524">
    <property type="entry name" value="MANNITOL-1-PHOSPHATE 5-DEHYDROGENASE"/>
    <property type="match status" value="1"/>
</dbReference>